<evidence type="ECO:0000256" key="2">
    <source>
        <dbReference type="ARBA" id="ARBA00022448"/>
    </source>
</evidence>
<dbReference type="RefSeq" id="WP_141356128.1">
    <property type="nucleotide sequence ID" value="NZ_BAAAWM010000001.1"/>
</dbReference>
<dbReference type="Pfam" id="PF00005">
    <property type="entry name" value="ABC_tran"/>
    <property type="match status" value="1"/>
</dbReference>
<evidence type="ECO:0000256" key="3">
    <source>
        <dbReference type="ARBA" id="ARBA00022741"/>
    </source>
</evidence>
<dbReference type="EMBL" id="BJNE01000002">
    <property type="protein sequence ID" value="GEC11550.1"/>
    <property type="molecule type" value="Genomic_DNA"/>
</dbReference>
<dbReference type="PROSITE" id="PS00211">
    <property type="entry name" value="ABC_TRANSPORTER_1"/>
    <property type="match status" value="1"/>
</dbReference>
<dbReference type="SMART" id="SM00382">
    <property type="entry name" value="AAA"/>
    <property type="match status" value="1"/>
</dbReference>
<dbReference type="Proteomes" id="UP000316242">
    <property type="component" value="Unassembled WGS sequence"/>
</dbReference>
<comment type="similarity">
    <text evidence="1">Belongs to the ABC transporter superfamily.</text>
</comment>
<evidence type="ECO:0000313" key="6">
    <source>
        <dbReference type="EMBL" id="GEC11550.1"/>
    </source>
</evidence>
<evidence type="ECO:0000256" key="1">
    <source>
        <dbReference type="ARBA" id="ARBA00005417"/>
    </source>
</evidence>
<comment type="caution">
    <text evidence="6">The sequence shown here is derived from an EMBL/GenBank/DDBJ whole genome shotgun (WGS) entry which is preliminary data.</text>
</comment>
<reference evidence="6 7" key="1">
    <citation type="submission" date="2019-06" db="EMBL/GenBank/DDBJ databases">
        <title>Whole genome shotgun sequence of Glutamicibacter nicotianae NBRC 14234.</title>
        <authorList>
            <person name="Hosoyama A."/>
            <person name="Uohara A."/>
            <person name="Ohji S."/>
            <person name="Ichikawa N."/>
        </authorList>
    </citation>
    <scope>NUCLEOTIDE SEQUENCE [LARGE SCALE GENOMIC DNA]</scope>
    <source>
        <strain evidence="6 7">NBRC 14234</strain>
    </source>
</reference>
<dbReference type="SUPFAM" id="SSF52540">
    <property type="entry name" value="P-loop containing nucleoside triphosphate hydrolases"/>
    <property type="match status" value="1"/>
</dbReference>
<protein>
    <recommendedName>
        <fullName evidence="5">ABC transporter domain-containing protein</fullName>
    </recommendedName>
</protein>
<dbReference type="InterPro" id="IPR003593">
    <property type="entry name" value="AAA+_ATPase"/>
</dbReference>
<evidence type="ECO:0000256" key="4">
    <source>
        <dbReference type="ARBA" id="ARBA00022840"/>
    </source>
</evidence>
<sequence length="224" mass="23256">MSIPALEASNLSARRGHGEARRLVLDPIGFTLARGEAVAITGPSGAGKSTLADIVLGLGLPDSGEIRVLGEPWSTPKRSHAAARRRLVQGVPQDPAAAFVPRWSIRTSLQHAITRLFPSAHPATLIAQAAELAQFDPGLLDRRPHQLSGGQLQRAALARAVAVKPCVLVADEPTSALDPGTAQAVAGQLLSTAAASGIALLLITHDPQLAAYCARTISIQPPAQ</sequence>
<gene>
    <name evidence="6" type="ORF">ANI01nite_07530</name>
</gene>
<proteinExistence type="inferred from homology"/>
<keyword evidence="4" id="KW-0067">ATP-binding</keyword>
<organism evidence="6 7">
    <name type="scientific">Glutamicibacter nicotianae</name>
    <name type="common">Arthrobacter nicotianae</name>
    <dbReference type="NCBI Taxonomy" id="37929"/>
    <lineage>
        <taxon>Bacteria</taxon>
        <taxon>Bacillati</taxon>
        <taxon>Actinomycetota</taxon>
        <taxon>Actinomycetes</taxon>
        <taxon>Micrococcales</taxon>
        <taxon>Micrococcaceae</taxon>
        <taxon>Glutamicibacter</taxon>
    </lineage>
</organism>
<dbReference type="InterPro" id="IPR017871">
    <property type="entry name" value="ABC_transporter-like_CS"/>
</dbReference>
<feature type="domain" description="ABC transporter" evidence="5">
    <location>
        <begin position="6"/>
        <end position="224"/>
    </location>
</feature>
<keyword evidence="3" id="KW-0547">Nucleotide-binding</keyword>
<dbReference type="PROSITE" id="PS50893">
    <property type="entry name" value="ABC_TRANSPORTER_2"/>
    <property type="match status" value="1"/>
</dbReference>
<dbReference type="InterPro" id="IPR003439">
    <property type="entry name" value="ABC_transporter-like_ATP-bd"/>
</dbReference>
<keyword evidence="2" id="KW-0813">Transport</keyword>
<dbReference type="PANTHER" id="PTHR43776:SF7">
    <property type="entry name" value="D,D-DIPEPTIDE TRANSPORT ATP-BINDING PROTEIN DDPF-RELATED"/>
    <property type="match status" value="1"/>
</dbReference>
<dbReference type="InterPro" id="IPR050319">
    <property type="entry name" value="ABC_transp_ATP-bind"/>
</dbReference>
<dbReference type="InterPro" id="IPR027417">
    <property type="entry name" value="P-loop_NTPase"/>
</dbReference>
<name>A0ABQ0RJ52_GLUNI</name>
<keyword evidence="7" id="KW-1185">Reference proteome</keyword>
<evidence type="ECO:0000313" key="7">
    <source>
        <dbReference type="Proteomes" id="UP000316242"/>
    </source>
</evidence>
<evidence type="ECO:0000259" key="5">
    <source>
        <dbReference type="PROSITE" id="PS50893"/>
    </source>
</evidence>
<dbReference type="PANTHER" id="PTHR43776">
    <property type="entry name" value="TRANSPORT ATP-BINDING PROTEIN"/>
    <property type="match status" value="1"/>
</dbReference>
<dbReference type="Gene3D" id="3.40.50.300">
    <property type="entry name" value="P-loop containing nucleotide triphosphate hydrolases"/>
    <property type="match status" value="1"/>
</dbReference>
<accession>A0ABQ0RJ52</accession>